<keyword evidence="4 8" id="KW-1133">Transmembrane helix</keyword>
<accession>A0AA38MEJ8</accession>
<protein>
    <recommendedName>
        <fullName evidence="8">Gustatory receptor</fullName>
    </recommendedName>
</protein>
<feature type="transmembrane region" description="Helical" evidence="8">
    <location>
        <begin position="223"/>
        <end position="246"/>
    </location>
</feature>
<gene>
    <name evidence="9" type="ORF">Zmor_018938</name>
</gene>
<keyword evidence="6 8" id="KW-0675">Receptor</keyword>
<dbReference type="Proteomes" id="UP001168821">
    <property type="component" value="Unassembled WGS sequence"/>
</dbReference>
<evidence type="ECO:0000256" key="7">
    <source>
        <dbReference type="ARBA" id="ARBA00023224"/>
    </source>
</evidence>
<proteinExistence type="inferred from homology"/>
<evidence type="ECO:0000313" key="9">
    <source>
        <dbReference type="EMBL" id="KAJ3653019.1"/>
    </source>
</evidence>
<comment type="similarity">
    <text evidence="8">Belongs to the insect chemoreceptor superfamily. Gustatory receptor (GR) family.</text>
</comment>
<evidence type="ECO:0000313" key="10">
    <source>
        <dbReference type="Proteomes" id="UP001168821"/>
    </source>
</evidence>
<dbReference type="GO" id="GO:0007635">
    <property type="term" value="P:chemosensory behavior"/>
    <property type="evidence" value="ECO:0007669"/>
    <property type="project" value="TreeGrafter"/>
</dbReference>
<comment type="caution">
    <text evidence="8">Lacks conserved residue(s) required for the propagation of feature annotation.</text>
</comment>
<evidence type="ECO:0000256" key="4">
    <source>
        <dbReference type="ARBA" id="ARBA00022989"/>
    </source>
</evidence>
<keyword evidence="3 8" id="KW-0812">Transmembrane</keyword>
<comment type="caution">
    <text evidence="9">The sequence shown here is derived from an EMBL/GenBank/DDBJ whole genome shotgun (WGS) entry which is preliminary data.</text>
</comment>
<dbReference type="GO" id="GO:0050909">
    <property type="term" value="P:sensory perception of taste"/>
    <property type="evidence" value="ECO:0007669"/>
    <property type="project" value="InterPro"/>
</dbReference>
<dbReference type="AlphaFoldDB" id="A0AA38MEJ8"/>
<evidence type="ECO:0000256" key="1">
    <source>
        <dbReference type="ARBA" id="ARBA00004651"/>
    </source>
</evidence>
<dbReference type="PANTHER" id="PTHR21143">
    <property type="entry name" value="INVERTEBRATE GUSTATORY RECEPTOR"/>
    <property type="match status" value="1"/>
</dbReference>
<feature type="transmembrane region" description="Helical" evidence="8">
    <location>
        <begin position="258"/>
        <end position="280"/>
    </location>
</feature>
<keyword evidence="5 8" id="KW-0472">Membrane</keyword>
<dbReference type="GO" id="GO:0005886">
    <property type="term" value="C:plasma membrane"/>
    <property type="evidence" value="ECO:0007669"/>
    <property type="project" value="UniProtKB-SubCell"/>
</dbReference>
<evidence type="ECO:0000256" key="6">
    <source>
        <dbReference type="ARBA" id="ARBA00023170"/>
    </source>
</evidence>
<organism evidence="9 10">
    <name type="scientific">Zophobas morio</name>
    <dbReference type="NCBI Taxonomy" id="2755281"/>
    <lineage>
        <taxon>Eukaryota</taxon>
        <taxon>Metazoa</taxon>
        <taxon>Ecdysozoa</taxon>
        <taxon>Arthropoda</taxon>
        <taxon>Hexapoda</taxon>
        <taxon>Insecta</taxon>
        <taxon>Pterygota</taxon>
        <taxon>Neoptera</taxon>
        <taxon>Endopterygota</taxon>
        <taxon>Coleoptera</taxon>
        <taxon>Polyphaga</taxon>
        <taxon>Cucujiformia</taxon>
        <taxon>Tenebrionidae</taxon>
        <taxon>Zophobas</taxon>
    </lineage>
</organism>
<dbReference type="GO" id="GO:0043025">
    <property type="term" value="C:neuronal cell body"/>
    <property type="evidence" value="ECO:0007669"/>
    <property type="project" value="TreeGrafter"/>
</dbReference>
<name>A0AA38MEJ8_9CUCU</name>
<dbReference type="GO" id="GO:0008049">
    <property type="term" value="P:male courtship behavior"/>
    <property type="evidence" value="ECO:0007669"/>
    <property type="project" value="TreeGrafter"/>
</dbReference>
<reference evidence="9" key="1">
    <citation type="journal article" date="2023" name="G3 (Bethesda)">
        <title>Whole genome assemblies of Zophobas morio and Tenebrio molitor.</title>
        <authorList>
            <person name="Kaur S."/>
            <person name="Stinson S.A."/>
            <person name="diCenzo G.C."/>
        </authorList>
    </citation>
    <scope>NUCLEOTIDE SEQUENCE</scope>
    <source>
        <strain evidence="9">QUZm001</strain>
    </source>
</reference>
<dbReference type="PANTHER" id="PTHR21143:SF104">
    <property type="entry name" value="GUSTATORY RECEPTOR 8A-RELATED"/>
    <property type="match status" value="1"/>
</dbReference>
<evidence type="ECO:0000256" key="5">
    <source>
        <dbReference type="ARBA" id="ARBA00023136"/>
    </source>
</evidence>
<dbReference type="InterPro" id="IPR013604">
    <property type="entry name" value="7TM_chemorcpt"/>
</dbReference>
<comment type="function">
    <text evidence="8">Gustatory receptor which mediates acceptance or avoidance behavior, depending on its substrates.</text>
</comment>
<keyword evidence="2 8" id="KW-1003">Cell membrane</keyword>
<sequence length="363" mass="42412">MSFRLLSVLFKFGHIFCATPPSLQVPKITWKRKLYNVTIFSIFVYAVLARAARFNFHFVNHTRVKTIISLSTDFCHCAQTFSVMIVLNLGKQKSWSNLLKNLKYTAKLTRVGGQRKSKLPFWVSFVVMVVVHCAISGYAMYILAKRRPDYIRDFVDHHFQIFLDSFNKFLCCVIVNMIRTRYRNLKRGLQECSRKGLMSLSVLRKFQYTGRALNRTVKIYNDLFGWTFLFIIAFTLIEVLNVTEYLMTRKIHLASSEYVYVFGSMFLGISMGTFVLIFMYDSVLREFREILKICHGLRTLRRLSGLEELKLTEFVKFFDKNSPKFTAAGLFGVGRWTALDLVNLYINFLIVIIQITSEKYNLK</sequence>
<dbReference type="GO" id="GO:0007165">
    <property type="term" value="P:signal transduction"/>
    <property type="evidence" value="ECO:0007669"/>
    <property type="project" value="UniProtKB-KW"/>
</dbReference>
<feature type="transmembrane region" description="Helical" evidence="8">
    <location>
        <begin position="34"/>
        <end position="52"/>
    </location>
</feature>
<evidence type="ECO:0000256" key="3">
    <source>
        <dbReference type="ARBA" id="ARBA00022692"/>
    </source>
</evidence>
<evidence type="ECO:0000256" key="2">
    <source>
        <dbReference type="ARBA" id="ARBA00022475"/>
    </source>
</evidence>
<keyword evidence="10" id="KW-1185">Reference proteome</keyword>
<feature type="transmembrane region" description="Helical" evidence="8">
    <location>
        <begin position="119"/>
        <end position="141"/>
    </location>
</feature>
<evidence type="ECO:0000256" key="8">
    <source>
        <dbReference type="RuleBase" id="RU363108"/>
    </source>
</evidence>
<dbReference type="Pfam" id="PF08395">
    <property type="entry name" value="7tm_7"/>
    <property type="match status" value="1"/>
</dbReference>
<comment type="subcellular location">
    <subcellularLocation>
        <location evidence="1 8">Cell membrane</location>
        <topology evidence="1 8">Multi-pass membrane protein</topology>
    </subcellularLocation>
</comment>
<keyword evidence="7 8" id="KW-0807">Transducer</keyword>
<dbReference type="EMBL" id="JALNTZ010000005">
    <property type="protein sequence ID" value="KAJ3653019.1"/>
    <property type="molecule type" value="Genomic_DNA"/>
</dbReference>
<dbReference type="GO" id="GO:0030424">
    <property type="term" value="C:axon"/>
    <property type="evidence" value="ECO:0007669"/>
    <property type="project" value="TreeGrafter"/>
</dbReference>
<dbReference type="GO" id="GO:0030425">
    <property type="term" value="C:dendrite"/>
    <property type="evidence" value="ECO:0007669"/>
    <property type="project" value="TreeGrafter"/>
</dbReference>